<dbReference type="CDD" id="cd13538">
    <property type="entry name" value="PBP2_ModA_like_1"/>
    <property type="match status" value="1"/>
</dbReference>
<evidence type="ECO:0000256" key="3">
    <source>
        <dbReference type="ARBA" id="ARBA00022729"/>
    </source>
</evidence>
<evidence type="ECO:0000256" key="1">
    <source>
        <dbReference type="ARBA" id="ARBA00009175"/>
    </source>
</evidence>
<dbReference type="PIRSF" id="PIRSF004846">
    <property type="entry name" value="ModA"/>
    <property type="match status" value="1"/>
</dbReference>
<evidence type="ECO:0000313" key="6">
    <source>
        <dbReference type="Proteomes" id="UP000654345"/>
    </source>
</evidence>
<evidence type="ECO:0000313" key="5">
    <source>
        <dbReference type="EMBL" id="GHO53249.1"/>
    </source>
</evidence>
<comment type="similarity">
    <text evidence="1">Belongs to the bacterial solute-binding protein ModA family.</text>
</comment>
<dbReference type="InterPro" id="IPR050682">
    <property type="entry name" value="ModA/WtpA"/>
</dbReference>
<dbReference type="Proteomes" id="UP000654345">
    <property type="component" value="Unassembled WGS sequence"/>
</dbReference>
<dbReference type="PROSITE" id="PS51257">
    <property type="entry name" value="PROKAR_LIPOPROTEIN"/>
    <property type="match status" value="1"/>
</dbReference>
<protein>
    <submittedName>
        <fullName evidence="5">Molybdenum ABC transporter substrate-binding protein</fullName>
    </submittedName>
</protein>
<keyword evidence="3 4" id="KW-0732">Signal</keyword>
<feature type="signal peptide" evidence="4">
    <location>
        <begin position="1"/>
        <end position="21"/>
    </location>
</feature>
<proteinExistence type="inferred from homology"/>
<evidence type="ECO:0000256" key="4">
    <source>
        <dbReference type="SAM" id="SignalP"/>
    </source>
</evidence>
<feature type="chain" id="PRO_5045986937" evidence="4">
    <location>
        <begin position="22"/>
        <end position="277"/>
    </location>
</feature>
<dbReference type="PANTHER" id="PTHR30632:SF0">
    <property type="entry name" value="SULFATE-BINDING PROTEIN"/>
    <property type="match status" value="1"/>
</dbReference>
<keyword evidence="2" id="KW-0479">Metal-binding</keyword>
<comment type="caution">
    <text evidence="5">The sequence shown here is derived from an EMBL/GenBank/DDBJ whole genome shotgun (WGS) entry which is preliminary data.</text>
</comment>
<keyword evidence="6" id="KW-1185">Reference proteome</keyword>
<gene>
    <name evidence="5" type="ORF">KSB_17240</name>
</gene>
<dbReference type="InterPro" id="IPR005950">
    <property type="entry name" value="ModA"/>
</dbReference>
<accession>A0ABQ3UKK1</accession>
<dbReference type="EMBL" id="BNJG01000001">
    <property type="protein sequence ID" value="GHO53249.1"/>
    <property type="molecule type" value="Genomic_DNA"/>
</dbReference>
<evidence type="ECO:0000256" key="2">
    <source>
        <dbReference type="ARBA" id="ARBA00022723"/>
    </source>
</evidence>
<dbReference type="Gene3D" id="3.40.190.10">
    <property type="entry name" value="Periplasmic binding protein-like II"/>
    <property type="match status" value="2"/>
</dbReference>
<dbReference type="Pfam" id="PF13531">
    <property type="entry name" value="SBP_bac_11"/>
    <property type="match status" value="1"/>
</dbReference>
<dbReference type="PANTHER" id="PTHR30632">
    <property type="entry name" value="MOLYBDATE-BINDING PERIPLASMIC PROTEIN"/>
    <property type="match status" value="1"/>
</dbReference>
<organism evidence="5 6">
    <name type="scientific">Ktedonobacter robiniae</name>
    <dbReference type="NCBI Taxonomy" id="2778365"/>
    <lineage>
        <taxon>Bacteria</taxon>
        <taxon>Bacillati</taxon>
        <taxon>Chloroflexota</taxon>
        <taxon>Ktedonobacteria</taxon>
        <taxon>Ktedonobacterales</taxon>
        <taxon>Ktedonobacteraceae</taxon>
        <taxon>Ktedonobacter</taxon>
    </lineage>
</organism>
<dbReference type="NCBIfam" id="TIGR01256">
    <property type="entry name" value="modA"/>
    <property type="match status" value="1"/>
</dbReference>
<sequence length="277" mass="29821">MVRKYRILSILLILFTLLLMACGGTDTSTNTKQNTASASPVTLNVFAAASLTESFKDIATQYKQAHPNVTITYNFNGSQLLEQQIVNGASADIFASADQINMKKASDASLVTTSQVFARNKLAVIVPSSNPGKIQALKDLAQKGKKIVVAAPSVPVGKYMLQVLDKMGKSTDYGSSYESAVKGNFVSQEENVKAIVQKVQTGEADAGFVYLTDITQAVSSKVTIIDIPDTLNVIAEYPIAVTKDSKYAQDAQAFIDFVLSTQGQAILTRYHFISVNS</sequence>
<name>A0ABQ3UKK1_9CHLR</name>
<dbReference type="SUPFAM" id="SSF53850">
    <property type="entry name" value="Periplasmic binding protein-like II"/>
    <property type="match status" value="1"/>
</dbReference>
<dbReference type="RefSeq" id="WP_201370099.1">
    <property type="nucleotide sequence ID" value="NZ_BNJG01000001.1"/>
</dbReference>
<reference evidence="5 6" key="1">
    <citation type="journal article" date="2021" name="Int. J. Syst. Evol. Microbiol.">
        <title>Reticulibacter mediterranei gen. nov., sp. nov., within the new family Reticulibacteraceae fam. nov., and Ktedonospora formicarum gen. nov., sp. nov., Ktedonobacter robiniae sp. nov., Dictyobacter formicarum sp. nov. and Dictyobacter arantiisoli sp. nov., belonging to the class Ktedonobacteria.</title>
        <authorList>
            <person name="Yabe S."/>
            <person name="Zheng Y."/>
            <person name="Wang C.M."/>
            <person name="Sakai Y."/>
            <person name="Abe K."/>
            <person name="Yokota A."/>
            <person name="Donadio S."/>
            <person name="Cavaletti L."/>
            <person name="Monciardini P."/>
        </authorList>
    </citation>
    <scope>NUCLEOTIDE SEQUENCE [LARGE SCALE GENOMIC DNA]</scope>
    <source>
        <strain evidence="5 6">SOSP1-30</strain>
    </source>
</reference>